<dbReference type="Proteomes" id="UP001432322">
    <property type="component" value="Unassembled WGS sequence"/>
</dbReference>
<reference evidence="2" key="1">
    <citation type="submission" date="2023-10" db="EMBL/GenBank/DDBJ databases">
        <title>Genome assembly of Pristionchus species.</title>
        <authorList>
            <person name="Yoshida K."/>
            <person name="Sommer R.J."/>
        </authorList>
    </citation>
    <scope>NUCLEOTIDE SEQUENCE</scope>
    <source>
        <strain evidence="2">RS5133</strain>
    </source>
</reference>
<dbReference type="EMBL" id="BTSY01000007">
    <property type="protein sequence ID" value="GMT36703.1"/>
    <property type="molecule type" value="Genomic_DNA"/>
</dbReference>
<name>A0AAV5X2A0_9BILA</name>
<protein>
    <submittedName>
        <fullName evidence="2">Uncharacterized protein</fullName>
    </submittedName>
</protein>
<feature type="non-terminal residue" evidence="2">
    <location>
        <position position="120"/>
    </location>
</feature>
<keyword evidence="1" id="KW-0472">Membrane</keyword>
<evidence type="ECO:0000256" key="1">
    <source>
        <dbReference type="SAM" id="Phobius"/>
    </source>
</evidence>
<proteinExistence type="predicted"/>
<keyword evidence="3" id="KW-1185">Reference proteome</keyword>
<keyword evidence="1" id="KW-0812">Transmembrane</keyword>
<accession>A0AAV5X2A0</accession>
<dbReference type="AlphaFoldDB" id="A0AAV5X2A0"/>
<gene>
    <name evidence="2" type="ORF">PFISCL1PPCAC_28000</name>
</gene>
<evidence type="ECO:0000313" key="2">
    <source>
        <dbReference type="EMBL" id="GMT36703.1"/>
    </source>
</evidence>
<feature type="non-terminal residue" evidence="2">
    <location>
        <position position="1"/>
    </location>
</feature>
<comment type="caution">
    <text evidence="2">The sequence shown here is derived from an EMBL/GenBank/DDBJ whole genome shotgun (WGS) entry which is preliminary data.</text>
</comment>
<evidence type="ECO:0000313" key="3">
    <source>
        <dbReference type="Proteomes" id="UP001432322"/>
    </source>
</evidence>
<feature type="transmembrane region" description="Helical" evidence="1">
    <location>
        <begin position="44"/>
        <end position="69"/>
    </location>
</feature>
<feature type="transmembrane region" description="Helical" evidence="1">
    <location>
        <begin position="6"/>
        <end position="23"/>
    </location>
</feature>
<organism evidence="2 3">
    <name type="scientific">Pristionchus fissidentatus</name>
    <dbReference type="NCBI Taxonomy" id="1538716"/>
    <lineage>
        <taxon>Eukaryota</taxon>
        <taxon>Metazoa</taxon>
        <taxon>Ecdysozoa</taxon>
        <taxon>Nematoda</taxon>
        <taxon>Chromadorea</taxon>
        <taxon>Rhabditida</taxon>
        <taxon>Rhabditina</taxon>
        <taxon>Diplogasteromorpha</taxon>
        <taxon>Diplogasteroidea</taxon>
        <taxon>Neodiplogasteridae</taxon>
        <taxon>Pristionchus</taxon>
    </lineage>
</organism>
<sequence>KSYVFTVIVFTIDIFTLTIEGFWNPKIVLTAWNYKPDVFLGLSYTVITSLDSAGSMVGVFVGMCFWVWIAQLLKDGSFCGSKTENAIPLVMFIENLLVPLMDLLQILALDKSYPIVLVKT</sequence>
<keyword evidence="1" id="KW-1133">Transmembrane helix</keyword>